<organism evidence="3 4">
    <name type="scientific">Hymenobacter metallicola</name>
    <dbReference type="NCBI Taxonomy" id="2563114"/>
    <lineage>
        <taxon>Bacteria</taxon>
        <taxon>Pseudomonadati</taxon>
        <taxon>Bacteroidota</taxon>
        <taxon>Cytophagia</taxon>
        <taxon>Cytophagales</taxon>
        <taxon>Hymenobacteraceae</taxon>
        <taxon>Hymenobacter</taxon>
    </lineage>
</organism>
<proteinExistence type="predicted"/>
<dbReference type="EMBL" id="SRMB01000001">
    <property type="protein sequence ID" value="TGE29912.1"/>
    <property type="molecule type" value="Genomic_DNA"/>
</dbReference>
<dbReference type="RefSeq" id="WP_135394717.1">
    <property type="nucleotide sequence ID" value="NZ_SRMB01000001.1"/>
</dbReference>
<feature type="domain" description="DUF4468" evidence="2">
    <location>
        <begin position="40"/>
        <end position="124"/>
    </location>
</feature>
<accession>A0A4Z0QME1</accession>
<sequence>MKSCYIALLALSISSSAAAQKSPKPHGYSRLPQVDYKVVYSGIVPADGIAQSVLFERAKQWMARNITGSPDTSQTRNRETGTLVAHGLLQQPPVGLFKDPNSYAYDCTVQVKDGKFKYQIDHIQWTYSTLDVSGKTLQGPYTLAVEYLGSMKPGYAEDRAAYLDEQAKALIKSLEETMVPKRLETW</sequence>
<feature type="signal peptide" evidence="1">
    <location>
        <begin position="1"/>
        <end position="19"/>
    </location>
</feature>
<protein>
    <submittedName>
        <fullName evidence="3">DUF4468 domain-containing protein</fullName>
    </submittedName>
</protein>
<dbReference type="OrthoDB" id="894059at2"/>
<comment type="caution">
    <text evidence="3">The sequence shown here is derived from an EMBL/GenBank/DDBJ whole genome shotgun (WGS) entry which is preliminary data.</text>
</comment>
<keyword evidence="1" id="KW-0732">Signal</keyword>
<gene>
    <name evidence="3" type="ORF">E5K02_10765</name>
</gene>
<keyword evidence="4" id="KW-1185">Reference proteome</keyword>
<feature type="chain" id="PRO_5021361102" evidence="1">
    <location>
        <begin position="20"/>
        <end position="186"/>
    </location>
</feature>
<evidence type="ECO:0000313" key="3">
    <source>
        <dbReference type="EMBL" id="TGE29912.1"/>
    </source>
</evidence>
<dbReference type="AlphaFoldDB" id="A0A4Z0QME1"/>
<dbReference type="Pfam" id="PF14730">
    <property type="entry name" value="DUF4468"/>
    <property type="match status" value="1"/>
</dbReference>
<dbReference type="Proteomes" id="UP000298471">
    <property type="component" value="Unassembled WGS sequence"/>
</dbReference>
<evidence type="ECO:0000259" key="2">
    <source>
        <dbReference type="Pfam" id="PF14730"/>
    </source>
</evidence>
<reference evidence="3 4" key="1">
    <citation type="submission" date="2019-04" db="EMBL/GenBank/DDBJ databases">
        <authorList>
            <person name="Feng G."/>
            <person name="Zhang J."/>
            <person name="Zhu H."/>
        </authorList>
    </citation>
    <scope>NUCLEOTIDE SEQUENCE [LARGE SCALE GENOMIC DNA]</scope>
    <source>
        <strain evidence="3 4">9PBR-1</strain>
    </source>
</reference>
<dbReference type="Gene3D" id="3.30.530.80">
    <property type="match status" value="1"/>
</dbReference>
<dbReference type="InterPro" id="IPR027823">
    <property type="entry name" value="DUF4468"/>
</dbReference>
<name>A0A4Z0QME1_9BACT</name>
<evidence type="ECO:0000313" key="4">
    <source>
        <dbReference type="Proteomes" id="UP000298471"/>
    </source>
</evidence>
<evidence type="ECO:0000256" key="1">
    <source>
        <dbReference type="SAM" id="SignalP"/>
    </source>
</evidence>